<dbReference type="AlphaFoldDB" id="A0A3N4RPP1"/>
<evidence type="ECO:0000313" key="2">
    <source>
        <dbReference type="Proteomes" id="UP000266906"/>
    </source>
</evidence>
<proteinExistence type="predicted"/>
<reference evidence="1 2" key="1">
    <citation type="submission" date="2018-11" db="EMBL/GenBank/DDBJ databases">
        <title>Sequencing the genomes of 1000 actinobacteria strains.</title>
        <authorList>
            <person name="Klenk H.-P."/>
        </authorList>
    </citation>
    <scope>NUCLEOTIDE SEQUENCE [LARGE SCALE GENOMIC DNA]</scope>
    <source>
        <strain evidence="1 2">DSM 44781</strain>
    </source>
</reference>
<organism evidence="1 2">
    <name type="scientific">Kitasatospora cineracea</name>
    <dbReference type="NCBI Taxonomy" id="88074"/>
    <lineage>
        <taxon>Bacteria</taxon>
        <taxon>Bacillati</taxon>
        <taxon>Actinomycetota</taxon>
        <taxon>Actinomycetes</taxon>
        <taxon>Kitasatosporales</taxon>
        <taxon>Streptomycetaceae</taxon>
        <taxon>Kitasatospora</taxon>
    </lineage>
</organism>
<keyword evidence="2" id="KW-1185">Reference proteome</keyword>
<accession>A0A3N4RPP1</accession>
<gene>
    <name evidence="1" type="ORF">EDD38_3112</name>
</gene>
<protein>
    <submittedName>
        <fullName evidence="1">Uncharacterized protein</fullName>
    </submittedName>
</protein>
<dbReference type="RefSeq" id="WP_123818438.1">
    <property type="nucleotide sequence ID" value="NZ_RKQG01000001.1"/>
</dbReference>
<dbReference type="Proteomes" id="UP000266906">
    <property type="component" value="Unassembled WGS sequence"/>
</dbReference>
<name>A0A3N4RPP1_9ACTN</name>
<sequence>MIATRSYTLIPREEAVRRLADTLADRTEYLITIPPGIGPQLAAGLDRVERWTALLDVGAPEVLSTGDLGAFQQAHGLVPVGGVLIVPKTVPHQAVSKLVRQRIPADGSQDVLLITDRNGAPTYWPLLLVDAVDRVDPILAAQLRANSLPTPA</sequence>
<comment type="caution">
    <text evidence="1">The sequence shown here is derived from an EMBL/GenBank/DDBJ whole genome shotgun (WGS) entry which is preliminary data.</text>
</comment>
<evidence type="ECO:0000313" key="1">
    <source>
        <dbReference type="EMBL" id="RPE34776.1"/>
    </source>
</evidence>
<dbReference type="EMBL" id="RKQG01000001">
    <property type="protein sequence ID" value="RPE34776.1"/>
    <property type="molecule type" value="Genomic_DNA"/>
</dbReference>